<dbReference type="InterPro" id="IPR030184">
    <property type="entry name" value="WAT1-related"/>
</dbReference>
<protein>
    <recommendedName>
        <fullName evidence="6">WAT1-related protein</fullName>
    </recommendedName>
</protein>
<evidence type="ECO:0000313" key="9">
    <source>
        <dbReference type="Proteomes" id="UP000036987"/>
    </source>
</evidence>
<keyword evidence="5 6" id="KW-0472">Membrane</keyword>
<feature type="transmembrane region" description="Helical" evidence="6">
    <location>
        <begin position="111"/>
        <end position="132"/>
    </location>
</feature>
<feature type="transmembrane region" description="Helical" evidence="6">
    <location>
        <begin position="319"/>
        <end position="337"/>
    </location>
</feature>
<dbReference type="GO" id="GO:0022857">
    <property type="term" value="F:transmembrane transporter activity"/>
    <property type="evidence" value="ECO:0007669"/>
    <property type="project" value="InterPro"/>
</dbReference>
<gene>
    <name evidence="8" type="ORF">ZOSMA_49G01180</name>
</gene>
<feature type="transmembrane region" description="Helical" evidence="6">
    <location>
        <begin position="85"/>
        <end position="105"/>
    </location>
</feature>
<keyword evidence="9" id="KW-1185">Reference proteome</keyword>
<dbReference type="Proteomes" id="UP000036987">
    <property type="component" value="Unassembled WGS sequence"/>
</dbReference>
<evidence type="ECO:0000256" key="5">
    <source>
        <dbReference type="ARBA" id="ARBA00023136"/>
    </source>
</evidence>
<proteinExistence type="inferred from homology"/>
<comment type="subcellular location">
    <subcellularLocation>
        <location evidence="1 6">Membrane</location>
        <topology evidence="1 6">Multi-pass membrane protein</topology>
    </subcellularLocation>
</comment>
<organism evidence="8 9">
    <name type="scientific">Zostera marina</name>
    <name type="common">Eelgrass</name>
    <dbReference type="NCBI Taxonomy" id="29655"/>
    <lineage>
        <taxon>Eukaryota</taxon>
        <taxon>Viridiplantae</taxon>
        <taxon>Streptophyta</taxon>
        <taxon>Embryophyta</taxon>
        <taxon>Tracheophyta</taxon>
        <taxon>Spermatophyta</taxon>
        <taxon>Magnoliopsida</taxon>
        <taxon>Liliopsida</taxon>
        <taxon>Zosteraceae</taxon>
        <taxon>Zostera</taxon>
    </lineage>
</organism>
<reference evidence="9" key="1">
    <citation type="journal article" date="2016" name="Nature">
        <title>The genome of the seagrass Zostera marina reveals angiosperm adaptation to the sea.</title>
        <authorList>
            <person name="Olsen J.L."/>
            <person name="Rouze P."/>
            <person name="Verhelst B."/>
            <person name="Lin Y.-C."/>
            <person name="Bayer T."/>
            <person name="Collen J."/>
            <person name="Dattolo E."/>
            <person name="De Paoli E."/>
            <person name="Dittami S."/>
            <person name="Maumus F."/>
            <person name="Michel G."/>
            <person name="Kersting A."/>
            <person name="Lauritano C."/>
            <person name="Lohaus R."/>
            <person name="Toepel M."/>
            <person name="Tonon T."/>
            <person name="Vanneste K."/>
            <person name="Amirebrahimi M."/>
            <person name="Brakel J."/>
            <person name="Bostroem C."/>
            <person name="Chovatia M."/>
            <person name="Grimwood J."/>
            <person name="Jenkins J.W."/>
            <person name="Jueterbock A."/>
            <person name="Mraz A."/>
            <person name="Stam W.T."/>
            <person name="Tice H."/>
            <person name="Bornberg-Bauer E."/>
            <person name="Green P.J."/>
            <person name="Pearson G.A."/>
            <person name="Procaccini G."/>
            <person name="Duarte C.M."/>
            <person name="Schmutz J."/>
            <person name="Reusch T.B.H."/>
            <person name="Van de Peer Y."/>
        </authorList>
    </citation>
    <scope>NUCLEOTIDE SEQUENCE [LARGE SCALE GENOMIC DNA]</scope>
    <source>
        <strain evidence="9">cv. Finnish</strain>
    </source>
</reference>
<keyword evidence="4 6" id="KW-1133">Transmembrane helix</keyword>
<dbReference type="OMA" id="MVGVQFI"/>
<dbReference type="AlphaFoldDB" id="A0A0K9NZ96"/>
<evidence type="ECO:0000259" key="7">
    <source>
        <dbReference type="Pfam" id="PF00892"/>
    </source>
</evidence>
<dbReference type="OrthoDB" id="1728340at2759"/>
<evidence type="ECO:0000313" key="8">
    <source>
        <dbReference type="EMBL" id="KMZ62049.1"/>
    </source>
</evidence>
<evidence type="ECO:0000256" key="1">
    <source>
        <dbReference type="ARBA" id="ARBA00004141"/>
    </source>
</evidence>
<dbReference type="EMBL" id="LFYR01001429">
    <property type="protein sequence ID" value="KMZ62049.1"/>
    <property type="molecule type" value="Genomic_DNA"/>
</dbReference>
<evidence type="ECO:0000256" key="4">
    <source>
        <dbReference type="ARBA" id="ARBA00022989"/>
    </source>
</evidence>
<sequence length="391" mass="42529">MWRRSGGMSSKNEAAAHCALIFVQLCNGGYHVITKAAIDVGVNRFVFCVFRDLIALSILAPVAYFKERNLRSRFPPTNHRLLASFFVLGLTGIFGNQLLFLLGLSHTNPTYAAAIQPAIPIFTFLLAVVMGTETVNLLIIEGRVKIAGTMICVFGAIFMAIYKGPAVIGMGDLDATEVHKLESVGWLTSDMIKFGINRWHIGVFCLIGNCLCMAIYLALQAPLLVKYPASLSLTAYSYFFGTILMVFSGICATTEVTDWTLTQSEIIAVFYAGIIASALNYGLLTWSNKIVGPSMVSLYIPLQPVVSAFLSTFFIGSSIYLGSIVGGVLIISGLYLVTWANHKEKERTGDILSVGRVNVIPFDVDAPVSQRVGNFSDPSIALRARTEAHDL</sequence>
<feature type="transmembrane region" description="Helical" evidence="6">
    <location>
        <begin position="266"/>
        <end position="284"/>
    </location>
</feature>
<feature type="domain" description="EamA" evidence="7">
    <location>
        <begin position="201"/>
        <end position="338"/>
    </location>
</feature>
<dbReference type="InterPro" id="IPR000620">
    <property type="entry name" value="EamA_dom"/>
</dbReference>
<feature type="transmembrane region" description="Helical" evidence="6">
    <location>
        <begin position="144"/>
        <end position="162"/>
    </location>
</feature>
<evidence type="ECO:0000256" key="2">
    <source>
        <dbReference type="ARBA" id="ARBA00007635"/>
    </source>
</evidence>
<name>A0A0K9NZ96_ZOSMR</name>
<feature type="domain" description="EamA" evidence="7">
    <location>
        <begin position="17"/>
        <end position="159"/>
    </location>
</feature>
<feature type="transmembrane region" description="Helical" evidence="6">
    <location>
        <begin position="231"/>
        <end position="254"/>
    </location>
</feature>
<feature type="transmembrane region" description="Helical" evidence="6">
    <location>
        <begin position="296"/>
        <end position="313"/>
    </location>
</feature>
<dbReference type="InterPro" id="IPR037185">
    <property type="entry name" value="EmrE-like"/>
</dbReference>
<accession>A0A0K9NZ96</accession>
<keyword evidence="3 6" id="KW-0812">Transmembrane</keyword>
<feature type="transmembrane region" description="Helical" evidence="6">
    <location>
        <begin position="199"/>
        <end position="219"/>
    </location>
</feature>
<evidence type="ECO:0000256" key="6">
    <source>
        <dbReference type="RuleBase" id="RU363077"/>
    </source>
</evidence>
<dbReference type="SUPFAM" id="SSF103481">
    <property type="entry name" value="Multidrug resistance efflux transporter EmrE"/>
    <property type="match status" value="2"/>
</dbReference>
<comment type="similarity">
    <text evidence="2 6">Belongs to the drug/metabolite transporter (DMT) superfamily. Plant drug/metabolite exporter (P-DME) (TC 2.A.7.4) family.</text>
</comment>
<evidence type="ECO:0000256" key="3">
    <source>
        <dbReference type="ARBA" id="ARBA00022692"/>
    </source>
</evidence>
<comment type="caution">
    <text evidence="8">The sequence shown here is derived from an EMBL/GenBank/DDBJ whole genome shotgun (WGS) entry which is preliminary data.</text>
</comment>
<dbReference type="GO" id="GO:0005886">
    <property type="term" value="C:plasma membrane"/>
    <property type="evidence" value="ECO:0000318"/>
    <property type="project" value="GO_Central"/>
</dbReference>
<dbReference type="PANTHER" id="PTHR31218">
    <property type="entry name" value="WAT1-RELATED PROTEIN"/>
    <property type="match status" value="1"/>
</dbReference>
<dbReference type="Pfam" id="PF00892">
    <property type="entry name" value="EamA"/>
    <property type="match status" value="2"/>
</dbReference>